<evidence type="ECO:0000313" key="2">
    <source>
        <dbReference type="Proteomes" id="UP000271889"/>
    </source>
</evidence>
<name>A0A3P6RJD3_CYLGO</name>
<reference evidence="1 2" key="1">
    <citation type="submission" date="2018-11" db="EMBL/GenBank/DDBJ databases">
        <authorList>
            <consortium name="Pathogen Informatics"/>
        </authorList>
    </citation>
    <scope>NUCLEOTIDE SEQUENCE [LARGE SCALE GENOMIC DNA]</scope>
</reference>
<protein>
    <submittedName>
        <fullName evidence="1">Uncharacterized protein</fullName>
    </submittedName>
</protein>
<gene>
    <name evidence="1" type="ORF">CGOC_LOCUS5435</name>
</gene>
<sequence length="72" mass="8531">MISVIFSYLAGLMDGRLSQCTPCRRPRIMWVTCLPLVHVQISWVKNCEAVQNIASWRKITKIFSNFFRRKRE</sequence>
<evidence type="ECO:0000313" key="1">
    <source>
        <dbReference type="EMBL" id="VDK62126.1"/>
    </source>
</evidence>
<accession>A0A3P6RJD3</accession>
<organism evidence="1 2">
    <name type="scientific">Cylicostephanus goldi</name>
    <name type="common">Nematode worm</name>
    <dbReference type="NCBI Taxonomy" id="71465"/>
    <lineage>
        <taxon>Eukaryota</taxon>
        <taxon>Metazoa</taxon>
        <taxon>Ecdysozoa</taxon>
        <taxon>Nematoda</taxon>
        <taxon>Chromadorea</taxon>
        <taxon>Rhabditida</taxon>
        <taxon>Rhabditina</taxon>
        <taxon>Rhabditomorpha</taxon>
        <taxon>Strongyloidea</taxon>
        <taxon>Strongylidae</taxon>
        <taxon>Cylicostephanus</taxon>
    </lineage>
</organism>
<dbReference type="Proteomes" id="UP000271889">
    <property type="component" value="Unassembled WGS sequence"/>
</dbReference>
<dbReference type="EMBL" id="UYRV01016531">
    <property type="protein sequence ID" value="VDK62126.1"/>
    <property type="molecule type" value="Genomic_DNA"/>
</dbReference>
<proteinExistence type="predicted"/>
<keyword evidence="2" id="KW-1185">Reference proteome</keyword>
<dbReference type="AlphaFoldDB" id="A0A3P6RJD3"/>